<dbReference type="InterPro" id="IPR017939">
    <property type="entry name" value="G-Glutamylcylcotransferase"/>
</dbReference>
<name>W6Z2T1_COCMI</name>
<dbReference type="STRING" id="930090.W6Z2T1"/>
<proteinExistence type="predicted"/>
<feature type="active site" description="Proton acceptor" evidence="3">
    <location>
        <position position="134"/>
    </location>
</feature>
<feature type="binding site" evidence="4">
    <location>
        <begin position="46"/>
        <end position="51"/>
    </location>
    <ligand>
        <name>substrate</name>
    </ligand>
</feature>
<dbReference type="Proteomes" id="UP000054032">
    <property type="component" value="Unassembled WGS sequence"/>
</dbReference>
<dbReference type="PANTHER" id="PTHR12935:SF0">
    <property type="entry name" value="GAMMA-GLUTAMYLCYCLOTRANSFERASE"/>
    <property type="match status" value="1"/>
</dbReference>
<evidence type="ECO:0000256" key="1">
    <source>
        <dbReference type="ARBA" id="ARBA00012346"/>
    </source>
</evidence>
<dbReference type="PANTHER" id="PTHR12935">
    <property type="entry name" value="GAMMA-GLUTAMYLCYCLOTRANSFERASE"/>
    <property type="match status" value="1"/>
</dbReference>
<dbReference type="EC" id="4.3.2.9" evidence="1"/>
<keyword evidence="2" id="KW-0456">Lyase</keyword>
<keyword evidence="5" id="KW-1133">Transmembrane helix</keyword>
<dbReference type="eggNOG" id="ENOG502S329">
    <property type="taxonomic scope" value="Eukaryota"/>
</dbReference>
<keyword evidence="5" id="KW-0472">Membrane</keyword>
<dbReference type="AlphaFoldDB" id="W6Z2T1"/>
<evidence type="ECO:0000313" key="7">
    <source>
        <dbReference type="Proteomes" id="UP000054032"/>
    </source>
</evidence>
<evidence type="ECO:0000256" key="5">
    <source>
        <dbReference type="SAM" id="Phobius"/>
    </source>
</evidence>
<dbReference type="OrthoDB" id="2017317at2759"/>
<evidence type="ECO:0000256" key="3">
    <source>
        <dbReference type="PIRSR" id="PIRSR617939-1"/>
    </source>
</evidence>
<organism evidence="6 7">
    <name type="scientific">Bipolaris oryzae ATCC 44560</name>
    <dbReference type="NCBI Taxonomy" id="930090"/>
    <lineage>
        <taxon>Eukaryota</taxon>
        <taxon>Fungi</taxon>
        <taxon>Dikarya</taxon>
        <taxon>Ascomycota</taxon>
        <taxon>Pezizomycotina</taxon>
        <taxon>Dothideomycetes</taxon>
        <taxon>Pleosporomycetidae</taxon>
        <taxon>Pleosporales</taxon>
        <taxon>Pleosporineae</taxon>
        <taxon>Pleosporaceae</taxon>
        <taxon>Bipolaris</taxon>
    </lineage>
</organism>
<dbReference type="KEGG" id="bor:COCMIDRAFT_104780"/>
<keyword evidence="7" id="KW-1185">Reference proteome</keyword>
<reference evidence="6 7" key="1">
    <citation type="journal article" date="2013" name="PLoS Genet.">
        <title>Comparative genome structure, secondary metabolite, and effector coding capacity across Cochliobolus pathogens.</title>
        <authorList>
            <person name="Condon B.J."/>
            <person name="Leng Y."/>
            <person name="Wu D."/>
            <person name="Bushley K.E."/>
            <person name="Ohm R.A."/>
            <person name="Otillar R."/>
            <person name="Martin J."/>
            <person name="Schackwitz W."/>
            <person name="Grimwood J."/>
            <person name="MohdZainudin N."/>
            <person name="Xue C."/>
            <person name="Wang R."/>
            <person name="Manning V.A."/>
            <person name="Dhillon B."/>
            <person name="Tu Z.J."/>
            <person name="Steffenson B.J."/>
            <person name="Salamov A."/>
            <person name="Sun H."/>
            <person name="Lowry S."/>
            <person name="LaButti K."/>
            <person name="Han J."/>
            <person name="Copeland A."/>
            <person name="Lindquist E."/>
            <person name="Barry K."/>
            <person name="Schmutz J."/>
            <person name="Baker S.E."/>
            <person name="Ciuffetti L.M."/>
            <person name="Grigoriev I.V."/>
            <person name="Zhong S."/>
            <person name="Turgeon B.G."/>
        </authorList>
    </citation>
    <scope>NUCLEOTIDE SEQUENCE [LARGE SCALE GENOMIC DNA]</scope>
    <source>
        <strain evidence="6 7">ATCC 44560</strain>
    </source>
</reference>
<evidence type="ECO:0000256" key="2">
    <source>
        <dbReference type="ARBA" id="ARBA00023239"/>
    </source>
</evidence>
<gene>
    <name evidence="6" type="ORF">COCMIDRAFT_104780</name>
</gene>
<evidence type="ECO:0000313" key="6">
    <source>
        <dbReference type="EMBL" id="EUC41964.1"/>
    </source>
</evidence>
<dbReference type="Gene3D" id="3.10.490.10">
    <property type="entry name" value="Gamma-glutamyl cyclotransferase-like"/>
    <property type="match status" value="1"/>
</dbReference>
<dbReference type="GeneID" id="19118569"/>
<dbReference type="RefSeq" id="XP_007691542.1">
    <property type="nucleotide sequence ID" value="XM_007693352.1"/>
</dbReference>
<keyword evidence="5" id="KW-0812">Transmembrane</keyword>
<dbReference type="HOGENOM" id="CLU_030506_1_0_1"/>
<dbReference type="EMBL" id="KI964079">
    <property type="protein sequence ID" value="EUC41964.1"/>
    <property type="molecule type" value="Genomic_DNA"/>
</dbReference>
<feature type="binding site" evidence="4">
    <location>
        <position position="195"/>
    </location>
    <ligand>
        <name>substrate</name>
    </ligand>
</feature>
<protein>
    <recommendedName>
        <fullName evidence="1">gamma-glutamylcyclotransferase</fullName>
        <ecNumber evidence="1">4.3.2.9</ecNumber>
    </recommendedName>
</protein>
<sequence>MLAFDPIPQTSQARLDASLPDAPLDIATLLAHPPTPTSEKPKTVLYLAYGSNLCNETFRGARGIRPLSQVNVVVPSLRLTFDLPGVPYKEPCFANTARRIPSAQEHHKDAWHKGLVGVVYEVTLSDYAHIIATEGGGSAYADILVDCHVLDKGKDTVPTTPTSKPFKAHTLFASQEDNERIVRPDPSYAQPSARYLKLIRDGALECELPGEYREYLHGIRPFRITRKKQAVGQALFLSIWMPFVLFVFALGKKFSDEKGRAPAWLAKLTAMVFSGMWTSYDAVFKPVFGEGERTVGDEALGAMDQSIWEALSTRQDAEKEGLLEESVHTMYTAQMAVQRPSRGDDVESC</sequence>
<evidence type="ECO:0000256" key="4">
    <source>
        <dbReference type="PIRSR" id="PIRSR617939-2"/>
    </source>
</evidence>
<feature type="transmembrane region" description="Helical" evidence="5">
    <location>
        <begin position="230"/>
        <end position="250"/>
    </location>
</feature>
<accession>W6Z2T1</accession>
<dbReference type="GO" id="GO:0003839">
    <property type="term" value="F:gamma-glutamylcyclotransferase activity"/>
    <property type="evidence" value="ECO:0007669"/>
    <property type="project" value="UniProtKB-EC"/>
</dbReference>